<keyword evidence="1" id="KW-1133">Transmembrane helix</keyword>
<keyword evidence="1" id="KW-0812">Transmembrane</keyword>
<accession>A0A290S648</accession>
<reference evidence="2 3" key="1">
    <citation type="journal article" date="2012" name="J. Bacteriol.">
        <title>Genome sequences of type strains of seven species of the marine bacterium Pseudoalteromonas.</title>
        <authorList>
            <person name="Xie B.B."/>
            <person name="Shu Y.L."/>
            <person name="Qin Q.L."/>
            <person name="Rong J.C."/>
            <person name="Zhang X.Y."/>
            <person name="Chen X.L."/>
            <person name="Shi M."/>
            <person name="He H.L."/>
            <person name="Zhou B.C."/>
            <person name="Zhang Y.Z."/>
        </authorList>
    </citation>
    <scope>NUCLEOTIDE SEQUENCE [LARGE SCALE GENOMIC DNA]</scope>
    <source>
        <strain evidence="2 3">A 37-1-2</strain>
    </source>
</reference>
<dbReference type="AlphaFoldDB" id="A0A290S648"/>
<proteinExistence type="predicted"/>
<dbReference type="EMBL" id="CP011025">
    <property type="protein sequence ID" value="ATC86481.1"/>
    <property type="molecule type" value="Genomic_DNA"/>
</dbReference>
<evidence type="ECO:0000256" key="1">
    <source>
        <dbReference type="SAM" id="Phobius"/>
    </source>
</evidence>
<feature type="transmembrane region" description="Helical" evidence="1">
    <location>
        <begin position="188"/>
        <end position="206"/>
    </location>
</feature>
<organism evidence="2 3">
    <name type="scientific">Pseudoalteromonas arctica A 37-1-2</name>
    <dbReference type="NCBI Taxonomy" id="1117313"/>
    <lineage>
        <taxon>Bacteria</taxon>
        <taxon>Pseudomonadati</taxon>
        <taxon>Pseudomonadota</taxon>
        <taxon>Gammaproteobacteria</taxon>
        <taxon>Alteromonadales</taxon>
        <taxon>Pseudoalteromonadaceae</taxon>
        <taxon>Pseudoalteromonas</taxon>
    </lineage>
</organism>
<sequence length="207" mass="24055">MKDSLSHYIYNNVKNMPVFAYNDNYKLKNTGRWPQKTTKQWLIFFVINTLVAVILGLIGIDLTPNKYPTYSDPQLIQSIVLNLLLINTIRFVIWVNHSIKCAKDLTVDKHTGCVETIEFTKPVKVTVKVFPTKSTDFKIITGAVIEYQNNKKQVFNRLSILQLPEFVDWLKEKHGVSIDFKTSLITKFPLYSLLLITFFLMILLFFI</sequence>
<keyword evidence="1" id="KW-0472">Membrane</keyword>
<protein>
    <submittedName>
        <fullName evidence="2">Uncharacterized protein</fullName>
    </submittedName>
</protein>
<feature type="transmembrane region" description="Helical" evidence="1">
    <location>
        <begin position="75"/>
        <end position="95"/>
    </location>
</feature>
<evidence type="ECO:0000313" key="3">
    <source>
        <dbReference type="Proteomes" id="UP000016505"/>
    </source>
</evidence>
<dbReference type="KEGG" id="part:PARC_a1931"/>
<feature type="transmembrane region" description="Helical" evidence="1">
    <location>
        <begin position="41"/>
        <end position="60"/>
    </location>
</feature>
<gene>
    <name evidence="2" type="ORF">PARC_a1931</name>
</gene>
<name>A0A290S648_9GAMM</name>
<dbReference type="Proteomes" id="UP000016505">
    <property type="component" value="Chromosome I"/>
</dbReference>
<evidence type="ECO:0000313" key="2">
    <source>
        <dbReference type="EMBL" id="ATC86481.1"/>
    </source>
</evidence>